<organism evidence="2 3">
    <name type="scientific">Penicillium oxalicum (strain 114-2 / CGMCC 5302)</name>
    <name type="common">Penicillium decumbens</name>
    <dbReference type="NCBI Taxonomy" id="933388"/>
    <lineage>
        <taxon>Eukaryota</taxon>
        <taxon>Fungi</taxon>
        <taxon>Dikarya</taxon>
        <taxon>Ascomycota</taxon>
        <taxon>Pezizomycotina</taxon>
        <taxon>Eurotiomycetes</taxon>
        <taxon>Eurotiomycetidae</taxon>
        <taxon>Eurotiales</taxon>
        <taxon>Aspergillaceae</taxon>
        <taxon>Penicillium</taxon>
    </lineage>
</organism>
<evidence type="ECO:0000313" key="2">
    <source>
        <dbReference type="EMBL" id="EPS32021.1"/>
    </source>
</evidence>
<name>S7ZTD3_PENO1</name>
<proteinExistence type="predicted"/>
<dbReference type="AlphaFoldDB" id="S7ZTD3"/>
<dbReference type="Proteomes" id="UP000019376">
    <property type="component" value="Unassembled WGS sequence"/>
</dbReference>
<sequence>MGGKGVRATAGAENGVRPSESRRVSGPFALAKTHSAGVDRLMNPNTLGTTLQARPM</sequence>
<evidence type="ECO:0000256" key="1">
    <source>
        <dbReference type="SAM" id="MobiDB-lite"/>
    </source>
</evidence>
<gene>
    <name evidence="2" type="ORF">PDE_06980</name>
</gene>
<protein>
    <submittedName>
        <fullName evidence="2">Uncharacterized protein</fullName>
    </submittedName>
</protein>
<keyword evidence="3" id="KW-1185">Reference proteome</keyword>
<feature type="region of interest" description="Disordered" evidence="1">
    <location>
        <begin position="1"/>
        <end position="28"/>
    </location>
</feature>
<evidence type="ECO:0000313" key="3">
    <source>
        <dbReference type="Proteomes" id="UP000019376"/>
    </source>
</evidence>
<reference evidence="2 3" key="1">
    <citation type="journal article" date="2013" name="PLoS ONE">
        <title>Genomic and secretomic analyses reveal unique features of the lignocellulolytic enzyme system of Penicillium decumbens.</title>
        <authorList>
            <person name="Liu G."/>
            <person name="Zhang L."/>
            <person name="Wei X."/>
            <person name="Zou G."/>
            <person name="Qin Y."/>
            <person name="Ma L."/>
            <person name="Li J."/>
            <person name="Zheng H."/>
            <person name="Wang S."/>
            <person name="Wang C."/>
            <person name="Xun L."/>
            <person name="Zhao G.-P."/>
            <person name="Zhou Z."/>
            <person name="Qu Y."/>
        </authorList>
    </citation>
    <scope>NUCLEOTIDE SEQUENCE [LARGE SCALE GENOMIC DNA]</scope>
    <source>
        <strain evidence="3">114-2 / CGMCC 5302</strain>
    </source>
</reference>
<dbReference type="EMBL" id="KB644414">
    <property type="protein sequence ID" value="EPS32021.1"/>
    <property type="molecule type" value="Genomic_DNA"/>
</dbReference>
<dbReference type="HOGENOM" id="CLU_3014905_0_0_1"/>
<accession>S7ZTD3</accession>